<dbReference type="Pfam" id="PF01756">
    <property type="entry name" value="ACOX"/>
    <property type="match status" value="1"/>
</dbReference>
<dbReference type="PANTHER" id="PTHR31384:SF1">
    <property type="entry name" value="AUXIN RESPONSE FACTOR 9"/>
    <property type="match status" value="1"/>
</dbReference>
<dbReference type="OrthoDB" id="1934346at2759"/>
<evidence type="ECO:0000313" key="10">
    <source>
        <dbReference type="Proteomes" id="UP000631114"/>
    </source>
</evidence>
<dbReference type="SUPFAM" id="SSF47203">
    <property type="entry name" value="Acyl-CoA dehydrogenase C-terminal domain-like"/>
    <property type="match status" value="1"/>
</dbReference>
<dbReference type="Gene3D" id="1.20.140.10">
    <property type="entry name" value="Butyryl-CoA Dehydrogenase, subunit A, domain 3"/>
    <property type="match status" value="1"/>
</dbReference>
<dbReference type="GO" id="GO:0006355">
    <property type="term" value="P:regulation of DNA-templated transcription"/>
    <property type="evidence" value="ECO:0007669"/>
    <property type="project" value="InterPro"/>
</dbReference>
<dbReference type="GO" id="GO:0003997">
    <property type="term" value="F:acyl-CoA oxidase activity"/>
    <property type="evidence" value="ECO:0007669"/>
    <property type="project" value="InterPro"/>
</dbReference>
<evidence type="ECO:0000256" key="3">
    <source>
        <dbReference type="ARBA" id="ARBA00023163"/>
    </source>
</evidence>
<keyword evidence="5 6" id="KW-0927">Auxin signaling pathway</keyword>
<feature type="compositionally biased region" description="Polar residues" evidence="7">
    <location>
        <begin position="186"/>
        <end position="199"/>
    </location>
</feature>
<dbReference type="GO" id="GO:0005634">
    <property type="term" value="C:nucleus"/>
    <property type="evidence" value="ECO:0007669"/>
    <property type="project" value="UniProtKB-SubCell"/>
</dbReference>
<dbReference type="Gene3D" id="3.10.20.90">
    <property type="entry name" value="Phosphatidylinositol 3-kinase Catalytic Subunit, Chain A, domain 1"/>
    <property type="match status" value="1"/>
</dbReference>
<evidence type="ECO:0000256" key="1">
    <source>
        <dbReference type="ARBA" id="ARBA00004123"/>
    </source>
</evidence>
<dbReference type="InterPro" id="IPR033389">
    <property type="entry name" value="AUX/IAA_dom"/>
</dbReference>
<dbReference type="Pfam" id="PF02309">
    <property type="entry name" value="AUX_IAA"/>
    <property type="match status" value="1"/>
</dbReference>
<comment type="function">
    <text evidence="6">Aux/IAA proteins are short-lived transcriptional factors that function as repressors of early auxin response genes at low auxin concentrations.</text>
</comment>
<protein>
    <recommendedName>
        <fullName evidence="6">Auxin-responsive protein</fullName>
    </recommendedName>
</protein>
<feature type="domain" description="PB1" evidence="8">
    <location>
        <begin position="1"/>
        <end position="80"/>
    </location>
</feature>
<evidence type="ECO:0000313" key="9">
    <source>
        <dbReference type="EMBL" id="KAF9623241.1"/>
    </source>
</evidence>
<sequence length="383" mass="43621">VLKQGIALGRSVDLSKFNGYDELITELDQMFDFNGELMAHGKSWQVIYTDNEGDTMLVGDDPWQEFCSMVRKIFIYTREEVQKMNPGALNSRVDENPVIAEERTSDKETISLLVPSTTSPENCFTELSSDLVEAVVGHCQLIVVSKFKEKLQKNTSGKGVKELQLLFRIYALSLLHKHQGDFVSTGSITPEQASQSSEVWKSLSSDDKDSDSDDDELDIEEDFRKIDEKWAREQKDAEAELQLNIKEESDEFCLPTKLEQRHFNHLIFRICNGELKRVDDKHQNSSNTEDIKVHRWMSTEHRSTSGIFTNYTKPCMSYVQEGLRSNNLPLMLIQPLSRSFAVASSYGLSCRIDRRIYPRSLVVVKRVPDRSKPHGLASAANRG</sequence>
<evidence type="ECO:0000256" key="2">
    <source>
        <dbReference type="ARBA" id="ARBA00023015"/>
    </source>
</evidence>
<dbReference type="EMBL" id="JADFTS010000001">
    <property type="protein sequence ID" value="KAF9623241.1"/>
    <property type="molecule type" value="Genomic_DNA"/>
</dbReference>
<dbReference type="Proteomes" id="UP000631114">
    <property type="component" value="Unassembled WGS sequence"/>
</dbReference>
<gene>
    <name evidence="9" type="ORF">IFM89_000730</name>
</gene>
<dbReference type="InterPro" id="IPR002655">
    <property type="entry name" value="Acyl-CoA_oxidase_C"/>
</dbReference>
<comment type="similarity">
    <text evidence="6">Belongs to the Aux/IAA family.</text>
</comment>
<dbReference type="InterPro" id="IPR036250">
    <property type="entry name" value="AcylCo_DH-like_C"/>
</dbReference>
<evidence type="ECO:0000259" key="8">
    <source>
        <dbReference type="PROSITE" id="PS51745"/>
    </source>
</evidence>
<evidence type="ECO:0000256" key="5">
    <source>
        <dbReference type="ARBA" id="ARBA00023294"/>
    </source>
</evidence>
<evidence type="ECO:0000256" key="7">
    <source>
        <dbReference type="SAM" id="MobiDB-lite"/>
    </source>
</evidence>
<dbReference type="InterPro" id="IPR053793">
    <property type="entry name" value="PB1-like"/>
</dbReference>
<reference evidence="9 10" key="1">
    <citation type="submission" date="2020-10" db="EMBL/GenBank/DDBJ databases">
        <title>The Coptis chinensis genome and diversification of protoberbering-type alkaloids.</title>
        <authorList>
            <person name="Wang B."/>
            <person name="Shu S."/>
            <person name="Song C."/>
            <person name="Liu Y."/>
        </authorList>
    </citation>
    <scope>NUCLEOTIDE SEQUENCE [LARGE SCALE GENOMIC DNA]</scope>
    <source>
        <strain evidence="9">HL-2020</strain>
        <tissue evidence="9">Leaf</tissue>
    </source>
</reference>
<keyword evidence="2 6" id="KW-0805">Transcription regulation</keyword>
<feature type="non-terminal residue" evidence="9">
    <location>
        <position position="1"/>
    </location>
</feature>
<dbReference type="InterPro" id="IPR044835">
    <property type="entry name" value="ARF_plant"/>
</dbReference>
<dbReference type="GO" id="GO:0006635">
    <property type="term" value="P:fatty acid beta-oxidation"/>
    <property type="evidence" value="ECO:0007669"/>
    <property type="project" value="InterPro"/>
</dbReference>
<organism evidence="9 10">
    <name type="scientific">Coptis chinensis</name>
    <dbReference type="NCBI Taxonomy" id="261450"/>
    <lineage>
        <taxon>Eukaryota</taxon>
        <taxon>Viridiplantae</taxon>
        <taxon>Streptophyta</taxon>
        <taxon>Embryophyta</taxon>
        <taxon>Tracheophyta</taxon>
        <taxon>Spermatophyta</taxon>
        <taxon>Magnoliopsida</taxon>
        <taxon>Ranunculales</taxon>
        <taxon>Ranunculaceae</taxon>
        <taxon>Coptidoideae</taxon>
        <taxon>Coptis</taxon>
    </lineage>
</organism>
<comment type="caution">
    <text evidence="9">The sequence shown here is derived from an EMBL/GenBank/DDBJ whole genome shotgun (WGS) entry which is preliminary data.</text>
</comment>
<evidence type="ECO:0000256" key="6">
    <source>
        <dbReference type="RuleBase" id="RU004549"/>
    </source>
</evidence>
<keyword evidence="3 6" id="KW-0804">Transcription</keyword>
<dbReference type="PANTHER" id="PTHR31384">
    <property type="entry name" value="AUXIN RESPONSE FACTOR 4-RELATED"/>
    <property type="match status" value="1"/>
</dbReference>
<feature type="region of interest" description="Disordered" evidence="7">
    <location>
        <begin position="186"/>
        <end position="217"/>
    </location>
</feature>
<comment type="subcellular location">
    <subcellularLocation>
        <location evidence="1 6">Nucleus</location>
    </subcellularLocation>
</comment>
<name>A0A835IT86_9MAGN</name>
<keyword evidence="6" id="KW-0678">Repressor</keyword>
<evidence type="ECO:0000256" key="4">
    <source>
        <dbReference type="ARBA" id="ARBA00023242"/>
    </source>
</evidence>
<dbReference type="AlphaFoldDB" id="A0A835IT86"/>
<keyword evidence="10" id="KW-1185">Reference proteome</keyword>
<dbReference type="GO" id="GO:0005777">
    <property type="term" value="C:peroxisome"/>
    <property type="evidence" value="ECO:0007669"/>
    <property type="project" value="InterPro"/>
</dbReference>
<comment type="subunit">
    <text evidence="6">Homodimers and heterodimers.</text>
</comment>
<dbReference type="SUPFAM" id="SSF54277">
    <property type="entry name" value="CAD &amp; PB1 domains"/>
    <property type="match status" value="1"/>
</dbReference>
<dbReference type="PROSITE" id="PS51745">
    <property type="entry name" value="PB1"/>
    <property type="match status" value="1"/>
</dbReference>
<dbReference type="GO" id="GO:0003677">
    <property type="term" value="F:DNA binding"/>
    <property type="evidence" value="ECO:0007669"/>
    <property type="project" value="InterPro"/>
</dbReference>
<keyword evidence="4 6" id="KW-0539">Nucleus</keyword>
<feature type="compositionally biased region" description="Acidic residues" evidence="7">
    <location>
        <begin position="208"/>
        <end position="217"/>
    </location>
</feature>
<accession>A0A835IT86</accession>
<dbReference type="GO" id="GO:0009734">
    <property type="term" value="P:auxin-activated signaling pathway"/>
    <property type="evidence" value="ECO:0007669"/>
    <property type="project" value="UniProtKB-UniRule"/>
</dbReference>
<proteinExistence type="inferred from homology"/>